<dbReference type="EMBL" id="JAFBCF010000001">
    <property type="protein sequence ID" value="MBM7798640.1"/>
    <property type="molecule type" value="Genomic_DNA"/>
</dbReference>
<keyword evidence="2" id="KW-1133">Transmembrane helix</keyword>
<gene>
    <name evidence="4" type="ORF">JOE57_001561</name>
</gene>
<feature type="transmembrane region" description="Helical" evidence="2">
    <location>
        <begin position="223"/>
        <end position="246"/>
    </location>
</feature>
<feature type="transmembrane region" description="Helical" evidence="2">
    <location>
        <begin position="84"/>
        <end position="106"/>
    </location>
</feature>
<feature type="compositionally biased region" description="Low complexity" evidence="1">
    <location>
        <begin position="477"/>
        <end position="487"/>
    </location>
</feature>
<keyword evidence="2" id="KW-0472">Membrane</keyword>
<protein>
    <submittedName>
        <fullName evidence="4">Membrane protein</fullName>
    </submittedName>
</protein>
<reference evidence="4 5" key="1">
    <citation type="submission" date="2021-01" db="EMBL/GenBank/DDBJ databases">
        <title>Sequencing the genomes of 1000 actinobacteria strains.</title>
        <authorList>
            <person name="Klenk H.-P."/>
        </authorList>
    </citation>
    <scope>NUCLEOTIDE SEQUENCE [LARGE SCALE GENOMIC DNA]</scope>
    <source>
        <strain evidence="4 5">DSM 18662</strain>
    </source>
</reference>
<feature type="domain" description="YdbS-like PH" evidence="3">
    <location>
        <begin position="395"/>
        <end position="468"/>
    </location>
</feature>
<evidence type="ECO:0000313" key="5">
    <source>
        <dbReference type="Proteomes" id="UP000704762"/>
    </source>
</evidence>
<organism evidence="4 5">
    <name type="scientific">Microlunatus panaciterrae</name>
    <dbReference type="NCBI Taxonomy" id="400768"/>
    <lineage>
        <taxon>Bacteria</taxon>
        <taxon>Bacillati</taxon>
        <taxon>Actinomycetota</taxon>
        <taxon>Actinomycetes</taxon>
        <taxon>Propionibacteriales</taxon>
        <taxon>Propionibacteriaceae</taxon>
        <taxon>Microlunatus</taxon>
    </lineage>
</organism>
<dbReference type="Pfam" id="PF03703">
    <property type="entry name" value="bPH_2"/>
    <property type="match status" value="3"/>
</dbReference>
<feature type="domain" description="YdbS-like PH" evidence="3">
    <location>
        <begin position="280"/>
        <end position="360"/>
    </location>
</feature>
<dbReference type="PANTHER" id="PTHR34473:SF2">
    <property type="entry name" value="UPF0699 TRANSMEMBRANE PROTEIN YDBT"/>
    <property type="match status" value="1"/>
</dbReference>
<evidence type="ECO:0000313" key="4">
    <source>
        <dbReference type="EMBL" id="MBM7798640.1"/>
    </source>
</evidence>
<evidence type="ECO:0000256" key="2">
    <source>
        <dbReference type="SAM" id="Phobius"/>
    </source>
</evidence>
<dbReference type="PANTHER" id="PTHR34473">
    <property type="entry name" value="UPF0699 TRANSMEMBRANE PROTEIN YDBS"/>
    <property type="match status" value="1"/>
</dbReference>
<accession>A0ABS2RI11</accession>
<feature type="transmembrane region" description="Helical" evidence="2">
    <location>
        <begin position="47"/>
        <end position="64"/>
    </location>
</feature>
<keyword evidence="5" id="KW-1185">Reference proteome</keyword>
<dbReference type="Gene3D" id="3.90.1200.10">
    <property type="match status" value="1"/>
</dbReference>
<dbReference type="InterPro" id="IPR005182">
    <property type="entry name" value="YdbS-like_PH"/>
</dbReference>
<dbReference type="SUPFAM" id="SSF56112">
    <property type="entry name" value="Protein kinase-like (PK-like)"/>
    <property type="match status" value="1"/>
</dbReference>
<comment type="caution">
    <text evidence="4">The sequence shown here is derived from an EMBL/GenBank/DDBJ whole genome shotgun (WGS) entry which is preliminary data.</text>
</comment>
<evidence type="ECO:0000259" key="3">
    <source>
        <dbReference type="Pfam" id="PF03703"/>
    </source>
</evidence>
<dbReference type="InterPro" id="IPR011009">
    <property type="entry name" value="Kinase-like_dom_sf"/>
</dbReference>
<keyword evidence="2" id="KW-0812">Transmembrane</keyword>
<evidence type="ECO:0000256" key="1">
    <source>
        <dbReference type="SAM" id="MobiDB-lite"/>
    </source>
</evidence>
<name>A0ABS2RI11_9ACTN</name>
<dbReference type="Proteomes" id="UP000704762">
    <property type="component" value="Unassembled WGS sequence"/>
</dbReference>
<proteinExistence type="predicted"/>
<feature type="region of interest" description="Disordered" evidence="1">
    <location>
        <begin position="477"/>
        <end position="498"/>
    </location>
</feature>
<sequence length="804" mass="88418">MSETPSDIHGSDVDQATDPIRLPNPAPSAQQATAAAGVKQTERPHPLTPFIRGWVVLVAVVLGFGREMVPDGSNDRYQVSDLHWILPLVAVAVVFAGLAGFINWYFTRFVIDDEELRIETGALFKNSKRISFERLQSIDVLQPLAARMFGLAELRLEVGAGDSTTKLRYLSRSSATQLRDYLLARAHGERTSVADTAARPPASPLTDLSTAERPLVTISPQRLVGGFLLSSDWLLTVGAVLVLFVVTTVFQVVPYALPGLIPLVIGGLSMISRRVFAQFNFTLAESGRGLRVSRGLTNLASQSVPVDRIQGLRISQSILWRPFDWYRVDVDILGYGSQGGDDNQSDATSVLLPVATTAELRVALRRVLPGVDLDAVVLERPPRRVRWIRPFDGWTLRYGYDDRVIVSEHGWLIHHRNVVPHAKTQSVRIEQGPLQRSMSLASVHVDTPKGPVNLVAQHLAVSSARRLALTQLDRAATARRAATPAPRHTGTDPTLAPFGDEETVLARFGIGTDQFLGAGGESRVFALDDSRVLRLYHADSDQRGSEPTRHEEALASLYRGWAGVDIGLELPQILEVGQLEGRRFSIDRRMSGRDFSGWLASAPEGERRIALDSFLDAALALQGLPLPAVADAAQPAFARLLGDEPRRFASLADLLDSQLELATRLGFVELRHELPHADHVLARLRRDIAERVCRPALVHGDLGPGNAYVSRRPDGSVVVTGIGDFSPHTLAADPLMDVTGAIAFLELEHYPGADADAQWLLQVARERLGDDIAHWVDVYRRFYAVYYSMDPAVHPWSLRQLRGR</sequence>
<feature type="region of interest" description="Disordered" evidence="1">
    <location>
        <begin position="1"/>
        <end position="29"/>
    </location>
</feature>
<feature type="domain" description="YdbS-like PH" evidence="3">
    <location>
        <begin position="104"/>
        <end position="182"/>
    </location>
</feature>
<dbReference type="RefSeq" id="WP_204917160.1">
    <property type="nucleotide sequence ID" value="NZ_BAAAQP010000002.1"/>
</dbReference>